<dbReference type="PANTHER" id="PTHR35152">
    <property type="entry name" value="DOMAIN SIGNALLING PROTEIN, PUTATIVE (AFU_ORTHOLOGUE AFUA_5G11310)-RELATED"/>
    <property type="match status" value="1"/>
</dbReference>
<name>A0A6A6PJU4_9PEZI</name>
<feature type="transmembrane region" description="Helical" evidence="2">
    <location>
        <begin position="91"/>
        <end position="111"/>
    </location>
</feature>
<feature type="transmembrane region" description="Helical" evidence="2">
    <location>
        <begin position="158"/>
        <end position="180"/>
    </location>
</feature>
<keyword evidence="2" id="KW-0812">Transmembrane</keyword>
<dbReference type="PANTHER" id="PTHR35152:SF1">
    <property type="entry name" value="DOMAIN SIGNALLING PROTEIN, PUTATIVE (AFU_ORTHOLOGUE AFUA_5G11310)-RELATED"/>
    <property type="match status" value="1"/>
</dbReference>
<feature type="compositionally biased region" description="Basic and acidic residues" evidence="1">
    <location>
        <begin position="704"/>
        <end position="716"/>
    </location>
</feature>
<feature type="transmembrane region" description="Helical" evidence="2">
    <location>
        <begin position="48"/>
        <end position="71"/>
    </location>
</feature>
<feature type="domain" description="MHYT" evidence="3">
    <location>
        <begin position="13"/>
        <end position="216"/>
    </location>
</feature>
<evidence type="ECO:0000313" key="5">
    <source>
        <dbReference type="Proteomes" id="UP000799767"/>
    </source>
</evidence>
<evidence type="ECO:0000259" key="3">
    <source>
        <dbReference type="PROSITE" id="PS50924"/>
    </source>
</evidence>
<feature type="region of interest" description="Disordered" evidence="1">
    <location>
        <begin position="676"/>
        <end position="731"/>
    </location>
</feature>
<accession>A0A6A6PJU4</accession>
<evidence type="ECO:0000256" key="2">
    <source>
        <dbReference type="SAM" id="Phobius"/>
    </source>
</evidence>
<evidence type="ECO:0000313" key="4">
    <source>
        <dbReference type="EMBL" id="KAF2480066.1"/>
    </source>
</evidence>
<protein>
    <recommendedName>
        <fullName evidence="3">MHYT domain-containing protein</fullName>
    </recommendedName>
</protein>
<dbReference type="AlphaFoldDB" id="A0A6A6PJU4"/>
<dbReference type="PROSITE" id="PS51257">
    <property type="entry name" value="PROKAR_LIPOPROTEIN"/>
    <property type="match status" value="1"/>
</dbReference>
<dbReference type="InterPro" id="IPR005330">
    <property type="entry name" value="MHYT_dom"/>
</dbReference>
<feature type="transmembrane region" description="Helical" evidence="2">
    <location>
        <begin position="16"/>
        <end position="36"/>
    </location>
</feature>
<keyword evidence="2" id="KW-0472">Membrane</keyword>
<sequence>MEYKIGDVVPSHFEPGIVAGAYIASICGCLLTVEWLHRRVTGLQNIRSWLDTFACATALGVGGVWAMHFIGNRAIIMDSGDATLQLVYDPRFSILSVFLPIIGLSVAFTVAEYPLHSKTLERAALAATGIFAGLSVVGMHYTGNFGIYNYHLHYRARFFAVSIIIAIGACLAVLTLFYTVREKWINSWEKRGFCAVFLAAGVTSMHFTAATKCIYRLKAFHGPAALHSRNVQVIVAGVICGSAGLGALCFLLITRRRTAVLKRCSQKVMTSCAIFDAAGRILVTTDGVLPSREVADQFYMKPFDDDFDTTHPVFQWIFRVSRNWSAMSDLIPKMRGHLQLHKSDRGMWDTGVDPHEVSEHSPAPDYSIIFRERFCIAAASLASALHVPLENVGVLYDTIVDTGTLKSEQPFWRRRSIANAEENASDVEMAVGVGGFGKGHLLFLTRRVEEADVDKFLNAGFKFATLPRIGPTIADTLQITLPALEMHMASLVRFNDKFWDLHKPGTWLSCFALIPKCGTKGFDVAVRSDYRDQLPDVQLLPYEPLSWQMELLGAIHEATPSHAVKHLKGIRTSGLRTDEQRFSMIVADAIEQLLKQLPAQCMSNARFYGQPVNVHYSRGHQATATTVFSFVAVADLHTSFDAYLNITRTPLSFFNVRHQTYAGSPHHAALARDIHREFGPPLPRPSLNRRWTRDSKATGSSLHTARETPNKVRKEQSTTYTIQSADDASSDHTASFETYDLADYPRSPRSRKSTGLSPFIDRDKKLGGILVDSETLVRSDSKSDCDRSLSLDMGFGLGTTVAISSGNSEETFVDQLLAFARATILKSHDL</sequence>
<feature type="region of interest" description="Disordered" evidence="1">
    <location>
        <begin position="739"/>
        <end position="758"/>
    </location>
</feature>
<proteinExistence type="predicted"/>
<reference evidence="4" key="1">
    <citation type="journal article" date="2020" name="Stud. Mycol.">
        <title>101 Dothideomycetes genomes: a test case for predicting lifestyles and emergence of pathogens.</title>
        <authorList>
            <person name="Haridas S."/>
            <person name="Albert R."/>
            <person name="Binder M."/>
            <person name="Bloem J."/>
            <person name="Labutti K."/>
            <person name="Salamov A."/>
            <person name="Andreopoulos B."/>
            <person name="Baker S."/>
            <person name="Barry K."/>
            <person name="Bills G."/>
            <person name="Bluhm B."/>
            <person name="Cannon C."/>
            <person name="Castanera R."/>
            <person name="Culley D."/>
            <person name="Daum C."/>
            <person name="Ezra D."/>
            <person name="Gonzalez J."/>
            <person name="Henrissat B."/>
            <person name="Kuo A."/>
            <person name="Liang C."/>
            <person name="Lipzen A."/>
            <person name="Lutzoni F."/>
            <person name="Magnuson J."/>
            <person name="Mondo S."/>
            <person name="Nolan M."/>
            <person name="Ohm R."/>
            <person name="Pangilinan J."/>
            <person name="Park H.-J."/>
            <person name="Ramirez L."/>
            <person name="Alfaro M."/>
            <person name="Sun H."/>
            <person name="Tritt A."/>
            <person name="Yoshinaga Y."/>
            <person name="Zwiers L.-H."/>
            <person name="Turgeon B."/>
            <person name="Goodwin S."/>
            <person name="Spatafora J."/>
            <person name="Crous P."/>
            <person name="Grigoriev I."/>
        </authorList>
    </citation>
    <scope>NUCLEOTIDE SEQUENCE</scope>
    <source>
        <strain evidence="4">CBS 113389</strain>
    </source>
</reference>
<feature type="transmembrane region" description="Helical" evidence="2">
    <location>
        <begin position="192"/>
        <end position="211"/>
    </location>
</feature>
<dbReference type="RefSeq" id="XP_033586636.1">
    <property type="nucleotide sequence ID" value="XM_033737608.1"/>
</dbReference>
<dbReference type="EMBL" id="MU001640">
    <property type="protein sequence ID" value="KAF2480066.1"/>
    <property type="molecule type" value="Genomic_DNA"/>
</dbReference>
<dbReference type="OrthoDB" id="264015at2759"/>
<organism evidence="4 5">
    <name type="scientific">Neohortaea acidophila</name>
    <dbReference type="NCBI Taxonomy" id="245834"/>
    <lineage>
        <taxon>Eukaryota</taxon>
        <taxon>Fungi</taxon>
        <taxon>Dikarya</taxon>
        <taxon>Ascomycota</taxon>
        <taxon>Pezizomycotina</taxon>
        <taxon>Dothideomycetes</taxon>
        <taxon>Dothideomycetidae</taxon>
        <taxon>Mycosphaerellales</taxon>
        <taxon>Teratosphaeriaceae</taxon>
        <taxon>Neohortaea</taxon>
    </lineage>
</organism>
<evidence type="ECO:0000256" key="1">
    <source>
        <dbReference type="SAM" id="MobiDB-lite"/>
    </source>
</evidence>
<dbReference type="Pfam" id="PF03707">
    <property type="entry name" value="MHYT"/>
    <property type="match status" value="2"/>
</dbReference>
<dbReference type="PROSITE" id="PS50924">
    <property type="entry name" value="MHYT"/>
    <property type="match status" value="1"/>
</dbReference>
<keyword evidence="2" id="KW-1133">Transmembrane helix</keyword>
<dbReference type="GeneID" id="54478610"/>
<dbReference type="Proteomes" id="UP000799767">
    <property type="component" value="Unassembled WGS sequence"/>
</dbReference>
<gene>
    <name evidence="4" type="ORF">BDY17DRAFT_327049</name>
</gene>
<keyword evidence="5" id="KW-1185">Reference proteome</keyword>
<feature type="transmembrane region" description="Helical" evidence="2">
    <location>
        <begin position="231"/>
        <end position="253"/>
    </location>
</feature>
<feature type="transmembrane region" description="Helical" evidence="2">
    <location>
        <begin position="123"/>
        <end position="143"/>
    </location>
</feature>